<protein>
    <submittedName>
        <fullName evidence="3">NADPH-dependent F420 reductase</fullName>
    </submittedName>
</protein>
<evidence type="ECO:0000313" key="4">
    <source>
        <dbReference type="Proteomes" id="UP001327225"/>
    </source>
</evidence>
<dbReference type="SUPFAM" id="SSF51735">
    <property type="entry name" value="NAD(P)-binding Rossmann-fold domains"/>
    <property type="match status" value="1"/>
</dbReference>
<dbReference type="Proteomes" id="UP001327225">
    <property type="component" value="Chromosome"/>
</dbReference>
<dbReference type="PANTHER" id="PTHR14239">
    <property type="entry name" value="DUDULIN-RELATED"/>
    <property type="match status" value="1"/>
</dbReference>
<dbReference type="EMBL" id="CP141059">
    <property type="protein sequence ID" value="WQQ25689.1"/>
    <property type="molecule type" value="Genomic_DNA"/>
</dbReference>
<dbReference type="Pfam" id="PF03807">
    <property type="entry name" value="F420_oxidored"/>
    <property type="match status" value="1"/>
</dbReference>
<dbReference type="PANTHER" id="PTHR14239:SF0">
    <property type="entry name" value="F420-DEPENDENT NADP REDUCTASE"/>
    <property type="match status" value="1"/>
</dbReference>
<dbReference type="NCBIfam" id="TIGR01915">
    <property type="entry name" value="npdG"/>
    <property type="match status" value="1"/>
</dbReference>
<dbReference type="InterPro" id="IPR028939">
    <property type="entry name" value="P5C_Rdtase_cat_N"/>
</dbReference>
<feature type="domain" description="Pyrroline-5-carboxylate reductase catalytic N-terminal" evidence="2">
    <location>
        <begin position="8"/>
        <end position="110"/>
    </location>
</feature>
<sequence length="232" mass="23623">MTSEEKYRVAVIGGTGPQGKGLGYRFARGGHDVVLGSRAAEKAEGIAAEVRDHLGGTTGAGPVGSVSGASNADAVAQCDVVLLAVPYDGHDELVASLPLAGKTVISCVNPLAFDKRGAHGRVINGGEGSAAESAQELAPEATVVGAFHNVSAVGLWEEPGFLDEDVIVVGDVVGAKQVAMALAASVTGRVGIDGGKLRLARQLEPFTAVLISINRKYKVHSGLRITGLGEPH</sequence>
<keyword evidence="1" id="KW-0560">Oxidoreductase</keyword>
<accession>A0ABZ0ZN02</accession>
<evidence type="ECO:0000256" key="1">
    <source>
        <dbReference type="ARBA" id="ARBA00023002"/>
    </source>
</evidence>
<proteinExistence type="predicted"/>
<dbReference type="InterPro" id="IPR010185">
    <property type="entry name" value="NpdG"/>
</dbReference>
<evidence type="ECO:0000313" key="3">
    <source>
        <dbReference type="EMBL" id="WQQ25689.1"/>
    </source>
</evidence>
<gene>
    <name evidence="3" type="primary">npdG</name>
    <name evidence="3" type="ORF">SHK19_17190</name>
</gene>
<dbReference type="InterPro" id="IPR051267">
    <property type="entry name" value="STEAP_metalloreductase"/>
</dbReference>
<organism evidence="3 4">
    <name type="scientific">Nocardioides bizhenqiangii</name>
    <dbReference type="NCBI Taxonomy" id="3095076"/>
    <lineage>
        <taxon>Bacteria</taxon>
        <taxon>Bacillati</taxon>
        <taxon>Actinomycetota</taxon>
        <taxon>Actinomycetes</taxon>
        <taxon>Propionibacteriales</taxon>
        <taxon>Nocardioidaceae</taxon>
        <taxon>Nocardioides</taxon>
    </lineage>
</organism>
<reference evidence="4" key="1">
    <citation type="submission" date="2023-12" db="EMBL/GenBank/DDBJ databases">
        <title>Novel species in genus Nocardioides.</title>
        <authorList>
            <person name="Zhou H."/>
        </authorList>
    </citation>
    <scope>NUCLEOTIDE SEQUENCE [LARGE SCALE GENOMIC DNA]</scope>
    <source>
        <strain evidence="4">HM61</strain>
    </source>
</reference>
<dbReference type="InterPro" id="IPR036291">
    <property type="entry name" value="NAD(P)-bd_dom_sf"/>
</dbReference>
<evidence type="ECO:0000259" key="2">
    <source>
        <dbReference type="Pfam" id="PF03807"/>
    </source>
</evidence>
<dbReference type="RefSeq" id="WP_322936970.1">
    <property type="nucleotide sequence ID" value="NZ_CP141059.1"/>
</dbReference>
<name>A0ABZ0ZN02_9ACTN</name>
<keyword evidence="4" id="KW-1185">Reference proteome</keyword>
<dbReference type="Gene3D" id="3.40.50.720">
    <property type="entry name" value="NAD(P)-binding Rossmann-like Domain"/>
    <property type="match status" value="1"/>
</dbReference>